<proteinExistence type="inferred from homology"/>
<dbReference type="InterPro" id="IPR001986">
    <property type="entry name" value="Enolpyruvate_Tfrase_dom"/>
</dbReference>
<dbReference type="EMBL" id="JBHSPB010000032">
    <property type="protein sequence ID" value="MFC5724656.1"/>
    <property type="molecule type" value="Genomic_DNA"/>
</dbReference>
<dbReference type="NCBIfam" id="TIGR01356">
    <property type="entry name" value="aroA"/>
    <property type="match status" value="1"/>
</dbReference>
<keyword evidence="6 9" id="KW-0808">Transferase</keyword>
<dbReference type="InterPro" id="IPR000873">
    <property type="entry name" value="AMP-dep_synth/lig_dom"/>
</dbReference>
<comment type="caution">
    <text evidence="14">The sequence shown here is derived from an EMBL/GenBank/DDBJ whole genome shotgun (WGS) entry which is preliminary data.</text>
</comment>
<evidence type="ECO:0000259" key="11">
    <source>
        <dbReference type="Pfam" id="PF00275"/>
    </source>
</evidence>
<feature type="domain" description="AMP-binding enzyme C-terminal" evidence="13">
    <location>
        <begin position="896"/>
        <end position="970"/>
    </location>
</feature>
<protein>
    <recommendedName>
        <fullName evidence="9">3-phosphoshikimate 1-carboxyvinyltransferase</fullName>
        <ecNumber evidence="9">2.5.1.19</ecNumber>
    </recommendedName>
    <alternativeName>
        <fullName evidence="9">5-enolpyruvylshikimate-3-phosphate synthase</fullName>
        <shortName evidence="9">EPSP synthase</shortName>
        <shortName evidence="9">EPSPS</shortName>
    </alternativeName>
</protein>
<comment type="catalytic activity">
    <reaction evidence="8">
        <text>3-phosphoshikimate + phosphoenolpyruvate = 5-O-(1-carboxyvinyl)-3-phosphoshikimate + phosphate</text>
        <dbReference type="Rhea" id="RHEA:21256"/>
        <dbReference type="ChEBI" id="CHEBI:43474"/>
        <dbReference type="ChEBI" id="CHEBI:57701"/>
        <dbReference type="ChEBI" id="CHEBI:58702"/>
        <dbReference type="ChEBI" id="CHEBI:145989"/>
        <dbReference type="EC" id="2.5.1.19"/>
    </reaction>
    <physiologicalReaction direction="left-to-right" evidence="8">
        <dbReference type="Rhea" id="RHEA:21257"/>
    </physiologicalReaction>
</comment>
<dbReference type="EC" id="2.5.1.19" evidence="9"/>
<evidence type="ECO:0000259" key="13">
    <source>
        <dbReference type="Pfam" id="PF13193"/>
    </source>
</evidence>
<dbReference type="RefSeq" id="WP_390321122.1">
    <property type="nucleotide sequence ID" value="NZ_JBHSPB010000032.1"/>
</dbReference>
<comment type="similarity">
    <text evidence="2">Belongs to the ATP-dependent AMP-binding enzyme family.</text>
</comment>
<evidence type="ECO:0000256" key="3">
    <source>
        <dbReference type="ARBA" id="ARBA00009948"/>
    </source>
</evidence>
<dbReference type="InterPro" id="IPR042099">
    <property type="entry name" value="ANL_N_sf"/>
</dbReference>
<dbReference type="Gene3D" id="3.30.300.30">
    <property type="match status" value="1"/>
</dbReference>
<evidence type="ECO:0000256" key="10">
    <source>
        <dbReference type="SAM" id="MobiDB-lite"/>
    </source>
</evidence>
<feature type="binding site" evidence="9">
    <location>
        <position position="22"/>
    </location>
    <ligand>
        <name>phosphoenolpyruvate</name>
        <dbReference type="ChEBI" id="CHEBI:58702"/>
    </ligand>
</feature>
<dbReference type="SUPFAM" id="SSF55205">
    <property type="entry name" value="EPT/RTPC-like"/>
    <property type="match status" value="1"/>
</dbReference>
<keyword evidence="5 9" id="KW-0028">Amino-acid biosynthesis</keyword>
<feature type="binding site" evidence="9">
    <location>
        <position position="121"/>
    </location>
    <ligand>
        <name>phosphoenolpyruvate</name>
        <dbReference type="ChEBI" id="CHEBI:58702"/>
    </ligand>
</feature>
<reference evidence="15" key="1">
    <citation type="journal article" date="2019" name="Int. J. Syst. Evol. Microbiol.">
        <title>The Global Catalogue of Microorganisms (GCM) 10K type strain sequencing project: providing services to taxonomists for standard genome sequencing and annotation.</title>
        <authorList>
            <consortium name="The Broad Institute Genomics Platform"/>
            <consortium name="The Broad Institute Genome Sequencing Center for Infectious Disease"/>
            <person name="Wu L."/>
            <person name="Ma J."/>
        </authorList>
    </citation>
    <scope>NUCLEOTIDE SEQUENCE [LARGE SCALE GENOMIC DNA]</scope>
    <source>
        <strain evidence="15">CGMCC 4.7304</strain>
    </source>
</reference>
<dbReference type="PANTHER" id="PTHR43201">
    <property type="entry name" value="ACYL-COA SYNTHETASE"/>
    <property type="match status" value="1"/>
</dbReference>
<dbReference type="InterPro" id="IPR020845">
    <property type="entry name" value="AMP-binding_CS"/>
</dbReference>
<gene>
    <name evidence="9 14" type="primary">aroA</name>
    <name evidence="14" type="ORF">ACFP1Z_31340</name>
</gene>
<evidence type="ECO:0000256" key="1">
    <source>
        <dbReference type="ARBA" id="ARBA00004811"/>
    </source>
</evidence>
<sequence length="1001" mass="109245">MHLLVNGTRQPLAGEIPVPPSKYHAHRALVLASLADGTSRIRGVSENRQIRYTVTLLRGLGVGIRIKDDCYVVHGTGGHYPARRTALSAGNSGTTLYFMTGLASLADRPVTINGQKYFRRRPMGPQLEALRRMGVRLDAEENRTPIRVEAHRPCGGRVRVPGTLSQWISGLLLLAPFATGPTTIEVTGQLNERPYLELTVAMMRRFGLRVRVADDWRRFDVEPGQQAVATDLTLPPDIGSAAFGIAAAALHRSDVLLRGMDRAEGGSGDHPEFHFLDVARRMGVPMTPEEGGLRVRHDGSPLKAVDVDCRDMPDMLPVLATMATFATGESVFRNVAHTRLKESDRAAAMLQLNAMGGDLDLSGSTLRVRGTGRLRGARLSSFNDHRIQMALAVAATAASGCSTLTYPRAHRTSYPAFVTAMNSLGLSVSTENESIARRTRSHDRRPIHNPDHAARSTLPQWLRRRAADRPDGLALVELRAGRDDRLTWRELAERVDRTATMLLRSGVTAGDNVAYQLPNRAEFVVISLAVLRIGAVCCPVMPFLRERELAQVLRQSGARVLFVTDRHGTRRPAEELAQMPARERGRLSQVYVLPEDVGPAGIPVPTADLTWHDWEQALADTAIDQDALAACEPTPESTAQLLFTSGTTGEPKGVVHSSGHLVRAAAMEIRHLGLGAQDTVWVPSPLAHQTGFLYGMVLALVLGVPQILQGEWETERALRALDEHGATFVQAATPFLADLVKAVKDSGRTPRRLRIFVATGATVPRGLAARAGRVLQAAVCGAFGTTETCLAALSAPGDEPARRSGTDGRALDGVELRITDGGRLLPPGLQGCLEVRSPTLFTGYLDRPELTADAFTEDGWYRTGDLATMDAAGFLCVTGRVKDIINRGGEKIPVAEVEQLLFEHPAVEDVAVVAMPDRRLGERACAFVVLGTQLSFAGMQRYLEERRLAKQYWPERLEPVDALPRNPIGKVEKFALRERARGLRPHPVRRSRQSMQQKGTR</sequence>
<evidence type="ECO:0000256" key="8">
    <source>
        <dbReference type="ARBA" id="ARBA00044633"/>
    </source>
</evidence>
<dbReference type="Gene3D" id="3.40.50.12780">
    <property type="entry name" value="N-terminal domain of ligase-like"/>
    <property type="match status" value="1"/>
</dbReference>
<dbReference type="HAMAP" id="MF_00210">
    <property type="entry name" value="EPSP_synth"/>
    <property type="match status" value="1"/>
</dbReference>
<dbReference type="Proteomes" id="UP001596083">
    <property type="component" value="Unassembled WGS sequence"/>
</dbReference>
<evidence type="ECO:0000313" key="15">
    <source>
        <dbReference type="Proteomes" id="UP001596083"/>
    </source>
</evidence>
<evidence type="ECO:0000256" key="4">
    <source>
        <dbReference type="ARBA" id="ARBA00022598"/>
    </source>
</evidence>
<feature type="region of interest" description="Disordered" evidence="10">
    <location>
        <begin position="979"/>
        <end position="1001"/>
    </location>
</feature>
<feature type="compositionally biased region" description="Basic residues" evidence="10">
    <location>
        <begin position="982"/>
        <end position="992"/>
    </location>
</feature>
<feature type="binding site" evidence="9">
    <location>
        <position position="165"/>
    </location>
    <ligand>
        <name>3-phosphoshikimate</name>
        <dbReference type="ChEBI" id="CHEBI:145989"/>
    </ligand>
</feature>
<dbReference type="InterPro" id="IPR036968">
    <property type="entry name" value="Enolpyruvate_Tfrase_sf"/>
</dbReference>
<feature type="binding site" evidence="9">
    <location>
        <position position="93"/>
    </location>
    <ligand>
        <name>phosphoenolpyruvate</name>
        <dbReference type="ChEBI" id="CHEBI:58702"/>
    </ligand>
</feature>
<dbReference type="CDD" id="cd01556">
    <property type="entry name" value="EPSP_synthase"/>
    <property type="match status" value="1"/>
</dbReference>
<dbReference type="InterPro" id="IPR006264">
    <property type="entry name" value="EPSP_synthase"/>
</dbReference>
<feature type="binding site" evidence="9">
    <location>
        <position position="22"/>
    </location>
    <ligand>
        <name>3-phosphoshikimate</name>
        <dbReference type="ChEBI" id="CHEBI:145989"/>
    </ligand>
</feature>
<feature type="domain" description="AMP-dependent synthetase/ligase" evidence="12">
    <location>
        <begin position="462"/>
        <end position="845"/>
    </location>
</feature>
<comment type="similarity">
    <text evidence="3 9">Belongs to the EPSP synthase family.</text>
</comment>
<evidence type="ECO:0000256" key="2">
    <source>
        <dbReference type="ARBA" id="ARBA00006432"/>
    </source>
</evidence>
<dbReference type="InterPro" id="IPR025110">
    <property type="entry name" value="AMP-bd_C"/>
</dbReference>
<feature type="active site" description="Proton acceptor" evidence="9">
    <location>
        <position position="314"/>
    </location>
</feature>
<comment type="subcellular location">
    <subcellularLocation>
        <location evidence="9">Cytoplasm</location>
    </subcellularLocation>
</comment>
<feature type="binding site" evidence="9">
    <location>
        <position position="386"/>
    </location>
    <ligand>
        <name>phosphoenolpyruvate</name>
        <dbReference type="ChEBI" id="CHEBI:58702"/>
    </ligand>
</feature>
<evidence type="ECO:0000256" key="9">
    <source>
        <dbReference type="HAMAP-Rule" id="MF_00210"/>
    </source>
</evidence>
<feature type="binding site" evidence="9">
    <location>
        <position position="27"/>
    </location>
    <ligand>
        <name>3-phosphoshikimate</name>
        <dbReference type="ChEBI" id="CHEBI:145989"/>
    </ligand>
</feature>
<dbReference type="SUPFAM" id="SSF56801">
    <property type="entry name" value="Acetyl-CoA synthetase-like"/>
    <property type="match status" value="1"/>
</dbReference>
<feature type="domain" description="Enolpyruvate transferase" evidence="11">
    <location>
        <begin position="9"/>
        <end position="419"/>
    </location>
</feature>
<evidence type="ECO:0000256" key="7">
    <source>
        <dbReference type="ARBA" id="ARBA00023141"/>
    </source>
</evidence>
<keyword evidence="7 9" id="KW-0057">Aromatic amino acid biosynthesis</keyword>
<name>A0ABW0Z754_9ACTN</name>
<dbReference type="Pfam" id="PF00501">
    <property type="entry name" value="AMP-binding"/>
    <property type="match status" value="1"/>
</dbReference>
<dbReference type="InterPro" id="IPR013792">
    <property type="entry name" value="RNA3'P_cycl/enolpyr_Trfase_a/b"/>
</dbReference>
<comment type="function">
    <text evidence="9">Catalyzes the transfer of the enolpyruvyl moiety of phosphoenolpyruvate (PEP) to the 5-hydroxyl of shikimate-3-phosphate (S3P) to produce enolpyruvyl shikimate-3-phosphate and inorganic phosphate.</text>
</comment>
<keyword evidence="15" id="KW-1185">Reference proteome</keyword>
<feature type="binding site" evidence="9">
    <location>
        <position position="314"/>
    </location>
    <ligand>
        <name>3-phosphoshikimate</name>
        <dbReference type="ChEBI" id="CHEBI:145989"/>
    </ligand>
</feature>
<dbReference type="GO" id="GO:0003866">
    <property type="term" value="F:3-phosphoshikimate 1-carboxyvinyltransferase activity"/>
    <property type="evidence" value="ECO:0007669"/>
    <property type="project" value="UniProtKB-EC"/>
</dbReference>
<evidence type="ECO:0000259" key="12">
    <source>
        <dbReference type="Pfam" id="PF00501"/>
    </source>
</evidence>
<comment type="subunit">
    <text evidence="9">Monomer.</text>
</comment>
<dbReference type="PROSITE" id="PS00455">
    <property type="entry name" value="AMP_BINDING"/>
    <property type="match status" value="1"/>
</dbReference>
<keyword evidence="4" id="KW-0436">Ligase</keyword>
<evidence type="ECO:0000313" key="14">
    <source>
        <dbReference type="EMBL" id="MFC5724656.1"/>
    </source>
</evidence>
<accession>A0ABW0Z754</accession>
<keyword evidence="9" id="KW-0963">Cytoplasm</keyword>
<dbReference type="Pfam" id="PF00275">
    <property type="entry name" value="EPSP_synthase"/>
    <property type="match status" value="1"/>
</dbReference>
<feature type="binding site" evidence="9">
    <location>
        <position position="166"/>
    </location>
    <ligand>
        <name>3-phosphoshikimate</name>
        <dbReference type="ChEBI" id="CHEBI:145989"/>
    </ligand>
</feature>
<dbReference type="PANTHER" id="PTHR43201:SF5">
    <property type="entry name" value="MEDIUM-CHAIN ACYL-COA LIGASE ACSF2, MITOCHONDRIAL"/>
    <property type="match status" value="1"/>
</dbReference>
<comment type="caution">
    <text evidence="9">Lacks conserved residue(s) required for the propagation of feature annotation.</text>
</comment>
<evidence type="ECO:0000256" key="6">
    <source>
        <dbReference type="ARBA" id="ARBA00022679"/>
    </source>
</evidence>
<dbReference type="Pfam" id="PF13193">
    <property type="entry name" value="AMP-binding_C"/>
    <property type="match status" value="1"/>
</dbReference>
<feature type="binding site" evidence="9">
    <location>
        <position position="341"/>
    </location>
    <ligand>
        <name>3-phosphoshikimate</name>
        <dbReference type="ChEBI" id="CHEBI:145989"/>
    </ligand>
</feature>
<feature type="binding site" evidence="9">
    <location>
        <position position="345"/>
    </location>
    <ligand>
        <name>phosphoenolpyruvate</name>
        <dbReference type="ChEBI" id="CHEBI:58702"/>
    </ligand>
</feature>
<dbReference type="InterPro" id="IPR045851">
    <property type="entry name" value="AMP-bd_C_sf"/>
</dbReference>
<dbReference type="Gene3D" id="3.65.10.10">
    <property type="entry name" value="Enolpyruvate transferase domain"/>
    <property type="match status" value="2"/>
</dbReference>
<feature type="binding site" evidence="9">
    <location>
        <position position="166"/>
    </location>
    <ligand>
        <name>phosphoenolpyruvate</name>
        <dbReference type="ChEBI" id="CHEBI:58702"/>
    </ligand>
</feature>
<comment type="pathway">
    <text evidence="1 9">Metabolic intermediate biosynthesis; chorismate biosynthesis; chorismate from D-erythrose 4-phosphate and phosphoenolpyruvate: step 6/7.</text>
</comment>
<evidence type="ECO:0000256" key="5">
    <source>
        <dbReference type="ARBA" id="ARBA00022605"/>
    </source>
</evidence>
<organism evidence="14 15">
    <name type="scientific">Streptomyces gamaensis</name>
    <dbReference type="NCBI Taxonomy" id="1763542"/>
    <lineage>
        <taxon>Bacteria</taxon>
        <taxon>Bacillati</taxon>
        <taxon>Actinomycetota</taxon>
        <taxon>Actinomycetes</taxon>
        <taxon>Kitasatosporales</taxon>
        <taxon>Streptomycetaceae</taxon>
        <taxon>Streptomyces</taxon>
    </lineage>
</organism>